<dbReference type="Proteomes" id="UP000193487">
    <property type="component" value="Unassembled WGS sequence"/>
</dbReference>
<protein>
    <recommendedName>
        <fullName evidence="1">DinB-like domain-containing protein</fullName>
    </recommendedName>
</protein>
<organism evidence="2 3">
    <name type="scientific">Mycobacterium kyorinense</name>
    <dbReference type="NCBI Taxonomy" id="487514"/>
    <lineage>
        <taxon>Bacteria</taxon>
        <taxon>Bacillati</taxon>
        <taxon>Actinomycetota</taxon>
        <taxon>Actinomycetes</taxon>
        <taxon>Mycobacteriales</taxon>
        <taxon>Mycobacteriaceae</taxon>
        <taxon>Mycobacterium</taxon>
    </lineage>
</organism>
<gene>
    <name evidence="2" type="ORF">AWC14_09270</name>
</gene>
<sequence>MTSSSDSRLPPLAAEDHVCADCALAYPEITVEQAVEVIGGLAGRVRESLSGVPREALRKRPSPRVWSITEYVCHLRDVYLTFTIRLHRARTEDQPMLEPMFNDLRARRFRYNDRNVEVVLDELAATTAGFCDEIARAGQADWDRTASRLPGEYRTARWLVRQAMHEGVHHLADIQKIRATVAGPHP</sequence>
<reference evidence="2 3" key="1">
    <citation type="submission" date="2016-01" db="EMBL/GenBank/DDBJ databases">
        <title>The new phylogeny of the genus Mycobacterium.</title>
        <authorList>
            <person name="Tarcisio F."/>
            <person name="Conor M."/>
            <person name="Antonella G."/>
            <person name="Elisabetta G."/>
            <person name="Giulia F.S."/>
            <person name="Sara T."/>
            <person name="Anna F."/>
            <person name="Clotilde B."/>
            <person name="Roberto B."/>
            <person name="Veronica D.S."/>
            <person name="Fabio R."/>
            <person name="Monica P."/>
            <person name="Olivier J."/>
            <person name="Enrico T."/>
            <person name="Nicola S."/>
        </authorList>
    </citation>
    <scope>NUCLEOTIDE SEQUENCE [LARGE SCALE GENOMIC DNA]</scope>
    <source>
        <strain evidence="2 3">DSM 45166</strain>
    </source>
</reference>
<dbReference type="EMBL" id="LQPE01000143">
    <property type="protein sequence ID" value="ORW00928.1"/>
    <property type="molecule type" value="Genomic_DNA"/>
</dbReference>
<dbReference type="AlphaFoldDB" id="A0A1X1XQ08"/>
<dbReference type="Pfam" id="PF12867">
    <property type="entry name" value="DinB_2"/>
    <property type="match status" value="1"/>
</dbReference>
<accession>A0A1X1XQ08</accession>
<dbReference type="SUPFAM" id="SSF109854">
    <property type="entry name" value="DinB/YfiT-like putative metalloenzymes"/>
    <property type="match status" value="1"/>
</dbReference>
<comment type="caution">
    <text evidence="2">The sequence shown here is derived from an EMBL/GenBank/DDBJ whole genome shotgun (WGS) entry which is preliminary data.</text>
</comment>
<feature type="domain" description="DinB-like" evidence="1">
    <location>
        <begin position="44"/>
        <end position="174"/>
    </location>
</feature>
<evidence type="ECO:0000259" key="1">
    <source>
        <dbReference type="Pfam" id="PF12867"/>
    </source>
</evidence>
<dbReference type="Gene3D" id="1.20.120.450">
    <property type="entry name" value="dinb family like domain"/>
    <property type="match status" value="1"/>
</dbReference>
<dbReference type="InterPro" id="IPR024775">
    <property type="entry name" value="DinB-like"/>
</dbReference>
<dbReference type="RefSeq" id="WP_045375809.1">
    <property type="nucleotide sequence ID" value="NZ_BBKA01000030.1"/>
</dbReference>
<keyword evidence="3" id="KW-1185">Reference proteome</keyword>
<evidence type="ECO:0000313" key="2">
    <source>
        <dbReference type="EMBL" id="ORW00928.1"/>
    </source>
</evidence>
<name>A0A1X1XQ08_9MYCO</name>
<dbReference type="InterPro" id="IPR034660">
    <property type="entry name" value="DinB/YfiT-like"/>
</dbReference>
<proteinExistence type="predicted"/>
<dbReference type="OrthoDB" id="3376896at2"/>
<evidence type="ECO:0000313" key="3">
    <source>
        <dbReference type="Proteomes" id="UP000193487"/>
    </source>
</evidence>